<evidence type="ECO:0000313" key="12">
    <source>
        <dbReference type="EMBL" id="TPX53590.1"/>
    </source>
</evidence>
<dbReference type="InterPro" id="IPR023395">
    <property type="entry name" value="MCP_dom_sf"/>
</dbReference>
<evidence type="ECO:0000256" key="1">
    <source>
        <dbReference type="ARBA" id="ARBA00004141"/>
    </source>
</evidence>
<comment type="subcellular location">
    <subcellularLocation>
        <location evidence="2">Golgi apparatus membrane</location>
        <topology evidence="2">Peripheral membrane protein</topology>
    </subcellularLocation>
    <subcellularLocation>
        <location evidence="1">Membrane</location>
        <topology evidence="1">Multi-pass membrane protein</topology>
    </subcellularLocation>
</comment>
<organism evidence="11 14">
    <name type="scientific">Synchytrium endobioticum</name>
    <dbReference type="NCBI Taxonomy" id="286115"/>
    <lineage>
        <taxon>Eukaryota</taxon>
        <taxon>Fungi</taxon>
        <taxon>Fungi incertae sedis</taxon>
        <taxon>Chytridiomycota</taxon>
        <taxon>Chytridiomycota incertae sedis</taxon>
        <taxon>Chytridiomycetes</taxon>
        <taxon>Synchytriales</taxon>
        <taxon>Synchytriaceae</taxon>
        <taxon>Synchytrium</taxon>
    </lineage>
</organism>
<keyword evidence="6" id="KW-0333">Golgi apparatus</keyword>
<keyword evidence="7 8" id="KW-0472">Membrane</keyword>
<keyword evidence="4 8" id="KW-0812">Transmembrane</keyword>
<accession>A0A507D9Y5</accession>
<evidence type="ECO:0000313" key="11">
    <source>
        <dbReference type="EMBL" id="TPX48251.1"/>
    </source>
</evidence>
<dbReference type="GO" id="GO:0006891">
    <property type="term" value="P:intra-Golgi vesicle-mediated transport"/>
    <property type="evidence" value="ECO:0007669"/>
    <property type="project" value="InterPro"/>
</dbReference>
<reference evidence="13 14" key="1">
    <citation type="journal article" date="2019" name="Sci. Rep.">
        <title>Comparative genomics of chytrid fungi reveal insights into the obligate biotrophic and pathogenic lifestyle of Synchytrium endobioticum.</title>
        <authorList>
            <person name="van de Vossenberg B.T.L.H."/>
            <person name="Warris S."/>
            <person name="Nguyen H.D.T."/>
            <person name="van Gent-Pelzer M.P.E."/>
            <person name="Joly D.L."/>
            <person name="van de Geest H.C."/>
            <person name="Bonants P.J.M."/>
            <person name="Smith D.S."/>
            <person name="Levesque C.A."/>
            <person name="van der Lee T.A.J."/>
        </authorList>
    </citation>
    <scope>NUCLEOTIDE SEQUENCE [LARGE SCALE GENOMIC DNA]</scope>
    <source>
        <strain evidence="11 14">LEV6574</strain>
        <strain evidence="12 13">MB42</strain>
    </source>
</reference>
<dbReference type="STRING" id="286115.A0A507D9Y5"/>
<keyword evidence="13" id="KW-1185">Reference proteome</keyword>
<evidence type="ECO:0000256" key="6">
    <source>
        <dbReference type="ARBA" id="ARBA00023034"/>
    </source>
</evidence>
<dbReference type="Pfam" id="PF00153">
    <property type="entry name" value="Mito_carr"/>
    <property type="match status" value="2"/>
</dbReference>
<feature type="repeat" description="Solcar" evidence="8">
    <location>
        <begin position="120"/>
        <end position="207"/>
    </location>
</feature>
<evidence type="ECO:0000256" key="5">
    <source>
        <dbReference type="ARBA" id="ARBA00022989"/>
    </source>
</evidence>
<dbReference type="Proteomes" id="UP000317494">
    <property type="component" value="Unassembled WGS sequence"/>
</dbReference>
<gene>
    <name evidence="11" type="ORF">SeLEV6574_g02151</name>
    <name evidence="12" type="ORF">SeMB42_g00684</name>
</gene>
<evidence type="ECO:0000256" key="4">
    <source>
        <dbReference type="ARBA" id="ARBA00022692"/>
    </source>
</evidence>
<evidence type="ECO:0000313" key="14">
    <source>
        <dbReference type="Proteomes" id="UP000320475"/>
    </source>
</evidence>
<dbReference type="PANTHER" id="PTHR13228:SF3">
    <property type="entry name" value="CONSERVED OLIGOMERIC GOLGI COMPLEX SUBUNIT 5"/>
    <property type="match status" value="1"/>
</dbReference>
<feature type="domain" description="Conserved oligomeric Golgi complex subunit 5 N-terminal" evidence="9">
    <location>
        <begin position="384"/>
        <end position="513"/>
    </location>
</feature>
<sequence>MKNLAEEAAIRIPSVRLPEKNRDHQRHLTQWQKYRNHFGSGAIALSASFAAMHFLDTYKIIVQNSAGKGTISNIKFNVFRAGPQGGLRLATYEWTKAHLLHQPSSSSKSNKKQSWHPTFGPVMASAISAISGDTVSSIVKVPREVITTRLQTEAASSTAKPSFFKAVSAVYTQEGITGFFRGVSSTTARDWPFMIILFTSYESFKKVHEHIMSNGISDEDYDEEIAITTLRSTLFGGVSGALAGYLTTPFDVIKTKIMTASPRRTSRRTMVSVTRELIDSQRTVLAAAGERPAGFKTYKAFWTGAVARSTWWFGICSIFFPVYETMKETFRDLLNSAFLGTTSEGQVGRPWLGSCYSRAFTGWRRRRGSSIPLNVLSDPEYAPFTLPDFDPSDFASRVLKAPTGSPYHGMDVSSALSKLTFSIDFLDKHLREQISTHYEDLLQKVTNLHDLGNVAARVKESVDGVFVSLERIKTRIKDPYDQIRDRTMQLERIQAAAEMLRKVIRFLYLIKRLNSQLPSATAESAATSGAELAKAASSLNELDVLLGESDLSAIEIVTREIGFINGSRNQVIQSAESLLQDGLSSQDMTIVSDSVQVFRNLGILSQQMTKTVYGLLEACVVAIRGSLDVGSLNRDVLKDSSPSPTPGGTPVRRVHDVPITQQSAALWSGKLWERMEKLMDVLYSHCIKVYLMDRVLSKKRDAVSHVLFIEEVVKEMDGNIVKYFWHQFSTLLDKEMRMAMKGSPYLQQSLQLGYPRLLRLFQDFFARINMTCGIESSIFSSTQAIKTLSSFESAYMQRSLARMIEPINLALPDRGAIAPGPRQPPSKDDVDKLVRIISRELEVVKFDKALLLLIARNASKAINTYTVRCENLAVADMTAYQIVGSGVAPPAQVLNLEIINSLYHLHGNAWKIFQEFDEAVQDIVEEPLDAIHKLMLAMIEPLLVTSTRDIESVMIKMHKEDYGKPAPIKSSRPANDISTSQYVYELTSRLRWLQREIYARLHCGEETKEWVRLVVSRALEYFIRHGSLVRPLSELGKLKLTKDMAQVELDLDQFLMRFGMKLESEAGDIYRALRAFRSLIFLELSEILANTPGDSPLPIHVSAHYLFVHSHPALPLPMTAFNWSESQYSDWIDAHSDTDVCILLSRCLDAYADEVKRKGEREYCVEYPIVRSLIDRALVDHPSVEK</sequence>
<name>A0A507D9Y5_9FUNG</name>
<dbReference type="OrthoDB" id="18786at2759"/>
<dbReference type="Pfam" id="PF20649">
    <property type="entry name" value="COG5_C"/>
    <property type="match status" value="1"/>
</dbReference>
<evidence type="ECO:0000256" key="7">
    <source>
        <dbReference type="ARBA" id="ARBA00023136"/>
    </source>
</evidence>
<keyword evidence="5" id="KW-1133">Transmembrane helix</keyword>
<dbReference type="PROSITE" id="PS50920">
    <property type="entry name" value="SOLCAR"/>
    <property type="match status" value="2"/>
</dbReference>
<dbReference type="InterPro" id="IPR018108">
    <property type="entry name" value="MCP_transmembrane"/>
</dbReference>
<evidence type="ECO:0000256" key="2">
    <source>
        <dbReference type="ARBA" id="ARBA00004395"/>
    </source>
</evidence>
<protein>
    <recommendedName>
        <fullName evidence="3">Conserved oligomeric Golgi complex subunit 5</fullName>
    </recommendedName>
</protein>
<feature type="domain" description="Conserved oligomeric Golgi complex subunit 5 helical" evidence="10">
    <location>
        <begin position="551"/>
        <end position="765"/>
    </location>
</feature>
<dbReference type="Pfam" id="PF10392">
    <property type="entry name" value="COG5_N"/>
    <property type="match status" value="1"/>
</dbReference>
<dbReference type="InterPro" id="IPR019465">
    <property type="entry name" value="Cog5"/>
</dbReference>
<evidence type="ECO:0000313" key="13">
    <source>
        <dbReference type="Proteomes" id="UP000317494"/>
    </source>
</evidence>
<dbReference type="Proteomes" id="UP000320475">
    <property type="component" value="Unassembled WGS sequence"/>
</dbReference>
<dbReference type="Gene3D" id="1.50.40.10">
    <property type="entry name" value="Mitochondrial carrier domain"/>
    <property type="match status" value="1"/>
</dbReference>
<dbReference type="EMBL" id="QEAM01000056">
    <property type="protein sequence ID" value="TPX48251.1"/>
    <property type="molecule type" value="Genomic_DNA"/>
</dbReference>
<proteinExistence type="predicted"/>
<dbReference type="GO" id="GO:0017119">
    <property type="term" value="C:Golgi transport complex"/>
    <property type="evidence" value="ECO:0007669"/>
    <property type="project" value="InterPro"/>
</dbReference>
<evidence type="ECO:0000259" key="10">
    <source>
        <dbReference type="Pfam" id="PF20649"/>
    </source>
</evidence>
<dbReference type="EMBL" id="QEAN01000014">
    <property type="protein sequence ID" value="TPX53590.1"/>
    <property type="molecule type" value="Genomic_DNA"/>
</dbReference>
<dbReference type="AlphaFoldDB" id="A0A507D9Y5"/>
<comment type="caution">
    <text evidence="11">The sequence shown here is derived from an EMBL/GenBank/DDBJ whole genome shotgun (WGS) entry which is preliminary data.</text>
</comment>
<evidence type="ECO:0000256" key="3">
    <source>
        <dbReference type="ARBA" id="ARBA00020974"/>
    </source>
</evidence>
<dbReference type="GO" id="GO:0000139">
    <property type="term" value="C:Golgi membrane"/>
    <property type="evidence" value="ECO:0007669"/>
    <property type="project" value="UniProtKB-SubCell"/>
</dbReference>
<evidence type="ECO:0000256" key="8">
    <source>
        <dbReference type="PROSITE-ProRule" id="PRU00282"/>
    </source>
</evidence>
<dbReference type="PANTHER" id="PTHR13228">
    <property type="entry name" value="CONSERVED OLIGOMERIC GOLGI COMPLEX COMPONENT 5"/>
    <property type="match status" value="1"/>
</dbReference>
<evidence type="ECO:0000259" key="9">
    <source>
        <dbReference type="Pfam" id="PF10392"/>
    </source>
</evidence>
<dbReference type="InterPro" id="IPR049176">
    <property type="entry name" value="COG5_N"/>
</dbReference>
<dbReference type="SUPFAM" id="SSF103506">
    <property type="entry name" value="Mitochondrial carrier"/>
    <property type="match status" value="1"/>
</dbReference>
<dbReference type="VEuPathDB" id="FungiDB:SeMB42_g00684"/>
<feature type="repeat" description="Solcar" evidence="8">
    <location>
        <begin position="231"/>
        <end position="329"/>
    </location>
</feature>
<dbReference type="InterPro" id="IPR048485">
    <property type="entry name" value="COG5_helical"/>
</dbReference>